<keyword evidence="12 14" id="KW-0472">Membrane</keyword>
<dbReference type="CDD" id="cd11056">
    <property type="entry name" value="CYP6-like"/>
    <property type="match status" value="2"/>
</dbReference>
<dbReference type="GO" id="GO:0004497">
    <property type="term" value="F:monooxygenase activity"/>
    <property type="evidence" value="ECO:0007669"/>
    <property type="project" value="UniProtKB-KW"/>
</dbReference>
<evidence type="ECO:0000256" key="13">
    <source>
        <dbReference type="PIRSR" id="PIRSR602401-1"/>
    </source>
</evidence>
<dbReference type="EMBL" id="JABDTM020028149">
    <property type="protein sequence ID" value="KAH0809422.1"/>
    <property type="molecule type" value="Genomic_DNA"/>
</dbReference>
<dbReference type="InterPro" id="IPR050476">
    <property type="entry name" value="Insect_CytP450_Detox"/>
</dbReference>
<evidence type="ECO:0000256" key="1">
    <source>
        <dbReference type="ARBA" id="ARBA00001971"/>
    </source>
</evidence>
<evidence type="ECO:0000256" key="6">
    <source>
        <dbReference type="ARBA" id="ARBA00022723"/>
    </source>
</evidence>
<dbReference type="GO" id="GO:0005789">
    <property type="term" value="C:endoplasmic reticulum membrane"/>
    <property type="evidence" value="ECO:0007669"/>
    <property type="project" value="UniProtKB-SubCell"/>
</dbReference>
<dbReference type="PROSITE" id="PS00086">
    <property type="entry name" value="CYTOCHROME_P450"/>
    <property type="match status" value="2"/>
</dbReference>
<dbReference type="PRINTS" id="PR00385">
    <property type="entry name" value="P450"/>
</dbReference>
<dbReference type="GO" id="GO:0005506">
    <property type="term" value="F:iron ion binding"/>
    <property type="evidence" value="ECO:0007669"/>
    <property type="project" value="InterPro"/>
</dbReference>
<keyword evidence="6 13" id="KW-0479">Metal-binding</keyword>
<evidence type="ECO:0000256" key="8">
    <source>
        <dbReference type="ARBA" id="ARBA00022848"/>
    </source>
</evidence>
<feature type="transmembrane region" description="Helical" evidence="14">
    <location>
        <begin position="6"/>
        <end position="26"/>
    </location>
</feature>
<evidence type="ECO:0000313" key="15">
    <source>
        <dbReference type="EMBL" id="KAH0809422.1"/>
    </source>
</evidence>
<dbReference type="FunFam" id="1.10.630.10:FF:000042">
    <property type="entry name" value="Cytochrome P450"/>
    <property type="match status" value="2"/>
</dbReference>
<reference evidence="15" key="1">
    <citation type="journal article" date="2020" name="J Insects Food Feed">
        <title>The yellow mealworm (Tenebrio molitor) genome: a resource for the emerging insects as food and feed industry.</title>
        <authorList>
            <person name="Eriksson T."/>
            <person name="Andere A."/>
            <person name="Kelstrup H."/>
            <person name="Emery V."/>
            <person name="Picard C."/>
        </authorList>
    </citation>
    <scope>NUCLEOTIDE SEQUENCE</scope>
    <source>
        <strain evidence="15">Stoneville</strain>
        <tissue evidence="15">Whole head</tissue>
    </source>
</reference>
<evidence type="ECO:0000256" key="7">
    <source>
        <dbReference type="ARBA" id="ARBA00022824"/>
    </source>
</evidence>
<keyword evidence="11" id="KW-0503">Monooxygenase</keyword>
<evidence type="ECO:0000256" key="3">
    <source>
        <dbReference type="ARBA" id="ARBA00004406"/>
    </source>
</evidence>
<dbReference type="Pfam" id="PF00067">
    <property type="entry name" value="p450"/>
    <property type="match status" value="2"/>
</dbReference>
<keyword evidence="14" id="KW-1133">Transmembrane helix</keyword>
<dbReference type="GO" id="GO:0016705">
    <property type="term" value="F:oxidoreductase activity, acting on paired donors, with incorporation or reduction of molecular oxygen"/>
    <property type="evidence" value="ECO:0007669"/>
    <property type="project" value="InterPro"/>
</dbReference>
<keyword evidence="8" id="KW-0492">Microsome</keyword>
<accession>A0A8J6L7F4</accession>
<comment type="caution">
    <text evidence="15">The sequence shown here is derived from an EMBL/GenBank/DDBJ whole genome shotgun (WGS) entry which is preliminary data.</text>
</comment>
<keyword evidence="7" id="KW-0256">Endoplasmic reticulum</keyword>
<dbReference type="InterPro" id="IPR002401">
    <property type="entry name" value="Cyt_P450_E_grp-I"/>
</dbReference>
<evidence type="ECO:0008006" key="17">
    <source>
        <dbReference type="Google" id="ProtNLM"/>
    </source>
</evidence>
<dbReference type="PANTHER" id="PTHR24292:SF100">
    <property type="entry name" value="CYTOCHROME P450 6A16, ISOFORM B-RELATED"/>
    <property type="match status" value="1"/>
</dbReference>
<keyword evidence="10 13" id="KW-0408">Iron</keyword>
<proteinExistence type="inferred from homology"/>
<comment type="subcellular location">
    <subcellularLocation>
        <location evidence="3">Endoplasmic reticulum membrane</location>
        <topology evidence="3">Peripheral membrane protein</topology>
    </subcellularLocation>
    <subcellularLocation>
        <location evidence="2">Microsome membrane</location>
        <topology evidence="2">Peripheral membrane protein</topology>
    </subcellularLocation>
</comment>
<dbReference type="InterPro" id="IPR036396">
    <property type="entry name" value="Cyt_P450_sf"/>
</dbReference>
<keyword evidence="5 13" id="KW-0349">Heme</keyword>
<evidence type="ECO:0000256" key="10">
    <source>
        <dbReference type="ARBA" id="ARBA00023004"/>
    </source>
</evidence>
<evidence type="ECO:0000256" key="2">
    <source>
        <dbReference type="ARBA" id="ARBA00004174"/>
    </source>
</evidence>
<dbReference type="Gene3D" id="1.10.630.10">
    <property type="entry name" value="Cytochrome P450"/>
    <property type="match status" value="2"/>
</dbReference>
<evidence type="ECO:0000256" key="14">
    <source>
        <dbReference type="SAM" id="Phobius"/>
    </source>
</evidence>
<organism evidence="15 16">
    <name type="scientific">Tenebrio molitor</name>
    <name type="common">Yellow mealworm beetle</name>
    <dbReference type="NCBI Taxonomy" id="7067"/>
    <lineage>
        <taxon>Eukaryota</taxon>
        <taxon>Metazoa</taxon>
        <taxon>Ecdysozoa</taxon>
        <taxon>Arthropoda</taxon>
        <taxon>Hexapoda</taxon>
        <taxon>Insecta</taxon>
        <taxon>Pterygota</taxon>
        <taxon>Neoptera</taxon>
        <taxon>Endopterygota</taxon>
        <taxon>Coleoptera</taxon>
        <taxon>Polyphaga</taxon>
        <taxon>Cucujiformia</taxon>
        <taxon>Tenebrionidae</taxon>
        <taxon>Tenebrio</taxon>
    </lineage>
</organism>
<feature type="binding site" description="axial binding residue" evidence="13">
    <location>
        <position position="444"/>
    </location>
    <ligand>
        <name>heme</name>
        <dbReference type="ChEBI" id="CHEBI:30413"/>
    </ligand>
    <ligandPart>
        <name>Fe</name>
        <dbReference type="ChEBI" id="CHEBI:18248"/>
    </ligandPart>
</feature>
<gene>
    <name evidence="15" type="ORF">GEV33_013367</name>
</gene>
<dbReference type="InterPro" id="IPR001128">
    <property type="entry name" value="Cyt_P450"/>
</dbReference>
<dbReference type="AlphaFoldDB" id="A0A8J6L7F4"/>
<dbReference type="Proteomes" id="UP000719412">
    <property type="component" value="Unassembled WGS sequence"/>
</dbReference>
<dbReference type="GO" id="GO:0020037">
    <property type="term" value="F:heme binding"/>
    <property type="evidence" value="ECO:0007669"/>
    <property type="project" value="InterPro"/>
</dbReference>
<evidence type="ECO:0000256" key="12">
    <source>
        <dbReference type="ARBA" id="ARBA00023136"/>
    </source>
</evidence>
<evidence type="ECO:0000313" key="16">
    <source>
        <dbReference type="Proteomes" id="UP000719412"/>
    </source>
</evidence>
<dbReference type="SUPFAM" id="SSF48264">
    <property type="entry name" value="Cytochrome P450"/>
    <property type="match status" value="2"/>
</dbReference>
<keyword evidence="16" id="KW-1185">Reference proteome</keyword>
<evidence type="ECO:0000256" key="4">
    <source>
        <dbReference type="ARBA" id="ARBA00010617"/>
    </source>
</evidence>
<name>A0A8J6L7F4_TENMO</name>
<dbReference type="InterPro" id="IPR017972">
    <property type="entry name" value="Cyt_P450_CS"/>
</dbReference>
<evidence type="ECO:0000256" key="9">
    <source>
        <dbReference type="ARBA" id="ARBA00023002"/>
    </source>
</evidence>
<comment type="similarity">
    <text evidence="4">Belongs to the cytochrome P450 family.</text>
</comment>
<keyword evidence="14" id="KW-0812">Transmembrane</keyword>
<keyword evidence="9" id="KW-0560">Oxidoreductase</keyword>
<dbReference type="PANTHER" id="PTHR24292">
    <property type="entry name" value="CYTOCHROME P450"/>
    <property type="match status" value="1"/>
</dbReference>
<dbReference type="PRINTS" id="PR00463">
    <property type="entry name" value="EP450I"/>
</dbReference>
<evidence type="ECO:0000256" key="11">
    <source>
        <dbReference type="ARBA" id="ARBA00023033"/>
    </source>
</evidence>
<protein>
    <recommendedName>
        <fullName evidence="17">Cytochrome P450 monooxygenase</fullName>
    </recommendedName>
</protein>
<comment type="cofactor">
    <cofactor evidence="1 13">
        <name>heme</name>
        <dbReference type="ChEBI" id="CHEBI:30413"/>
    </cofactor>
</comment>
<sequence length="988" mass="113810">MYAFLSFLVKLLSVVVSLVVVGVTYIKWSHQYWSRRNIPFLPPSVPFGNLQSPLKKTYSIGFHIKNIYDEARRRGLKHCGLYFFASPVYLLVDLEYLKNVMVRDFQHFVDRGMYYNEKSDPISAHLFAIGGNRWKNLRTKLTPTFTSGKLKTMFPTLIECVGLLLNAMEKESVQIDVKELLGRFTTDIIGSCAFGLDCNTIQDEDSPFRIYGKKVFTSTRLRMLKMTLASSFPTLGRLLGIRQVSSDISDFFTKIVKDTIEYREKNNFTRPDFMQLLIDLKKENENYTLSIDEVVAQSFIFFLAGFETSSTTMTFTLYELAKNEEIQEKLRDEIFTVLDKHNGEITYEGVAEMKYLNQVIDESLRKYPPIPFITRTCVKDYNIPDTDAVLEKGRRVLVPILGVHHDEEYYPDPHRFDPDRFNEENKRARNQYSYIPFGEGPRTCIGMRFGLMQTKVGLVALLRKYRFTVNPKTRDPLKMSSRSFILTADGGICVVIAGLTNYFHNCYQYWTNKGVATITPRFPWGNANTFLPQGLVIGTLSKKFYDEFKQKGLKFGGVYILTRPNLVLVDPEYIKDVINKDFNSFGERGVYHNAKDDSLSVNLFTMDYQEWRNLRIKLTSTFTSGKIKIMFQSVVRCSDYMVQALKTSLGEDLDIKEVASRFSIDVIGSCIFGIECNSFQSPDAEFPRMGKRIFDFDSWRSFKVIFSMTHPRLSRYLGVTVNNHDVQLFFRRIVKDTVTAREGNGVTRADFLQILMNMRKSTNLTLDEIAAQAFVFFTGGFESTSLTITSALYELAKNPEMQDKLRAEILDKCGGEEMTYESLSEMKYLAQVLEETLRKYPPVPTLTRRCTKDYTLRGTDVVVEKGTQVYVSILGMHRDPEYYPDPEKFDPERFNDDNKKSRLSFTYLPFGDGPRNCIGLLEKFRNHSTEQKLAGVRFGAMQTKIGIATIVKNFRVSVCPKTKPIEFNPYSFLLKTFNKVYLKAERVS</sequence>
<reference evidence="15" key="2">
    <citation type="submission" date="2021-08" db="EMBL/GenBank/DDBJ databases">
        <authorList>
            <person name="Eriksson T."/>
        </authorList>
    </citation>
    <scope>NUCLEOTIDE SEQUENCE</scope>
    <source>
        <strain evidence="15">Stoneville</strain>
        <tissue evidence="15">Whole head</tissue>
    </source>
</reference>
<evidence type="ECO:0000256" key="5">
    <source>
        <dbReference type="ARBA" id="ARBA00022617"/>
    </source>
</evidence>